<dbReference type="InterPro" id="IPR013149">
    <property type="entry name" value="ADH-like_C"/>
</dbReference>
<dbReference type="Gene3D" id="3.40.50.720">
    <property type="entry name" value="NAD(P)-binding Rossmann-like Domain"/>
    <property type="match status" value="1"/>
</dbReference>
<dbReference type="SMART" id="SM00829">
    <property type="entry name" value="PKS_ER"/>
    <property type="match status" value="1"/>
</dbReference>
<dbReference type="InterPro" id="IPR013154">
    <property type="entry name" value="ADH-like_N"/>
</dbReference>
<dbReference type="GO" id="GO:0046872">
    <property type="term" value="F:metal ion binding"/>
    <property type="evidence" value="ECO:0007669"/>
    <property type="project" value="UniProtKB-KW"/>
</dbReference>
<dbReference type="AlphaFoldDB" id="A0A6J6TV41"/>
<name>A0A6J6TV41_9ZZZZ</name>
<dbReference type="SUPFAM" id="SSF51735">
    <property type="entry name" value="NAD(P)-binding Rossmann-fold domains"/>
    <property type="match status" value="1"/>
</dbReference>
<dbReference type="InterPro" id="IPR050129">
    <property type="entry name" value="Zn_alcohol_dh"/>
</dbReference>
<sequence>MKAVLLSAVDKLAVAEVEKPKPGVGQSIVKILACGICGTDRHIYKGEYPSTKPVILGHEFGGVIEESSPGSKFKVGQVVSIDPNIVCAKCPDCLAGRTAFCPELTALGVNINGGLAEYVLTPDTQIYPVKDGLNPLHLAFIEPLACSIRGLDLANLKGGECVAILGGGVIGLLVVQLAKLAGASEIVLVTRQKFRRDVALKIGATRVVDPKSEDVAQSVKNMDVTFECAGAVETFKQSQLITRRGGSVIILGLTAADTNLEINPFSLVVNELRIQGSFLNPLTQARAAELVGSGKLNLDILISKVVDLDGVKAILDAPPAEGDIKYIVCP</sequence>
<gene>
    <name evidence="5" type="ORF">UFOPK2844_00453</name>
</gene>
<dbReference type="Pfam" id="PF08240">
    <property type="entry name" value="ADH_N"/>
    <property type="match status" value="1"/>
</dbReference>
<protein>
    <submittedName>
        <fullName evidence="5">Unannotated protein</fullName>
    </submittedName>
</protein>
<organism evidence="5">
    <name type="scientific">freshwater metagenome</name>
    <dbReference type="NCBI Taxonomy" id="449393"/>
    <lineage>
        <taxon>unclassified sequences</taxon>
        <taxon>metagenomes</taxon>
        <taxon>ecological metagenomes</taxon>
    </lineage>
</organism>
<evidence type="ECO:0000256" key="1">
    <source>
        <dbReference type="ARBA" id="ARBA00022723"/>
    </source>
</evidence>
<dbReference type="PANTHER" id="PTHR43401">
    <property type="entry name" value="L-THREONINE 3-DEHYDROGENASE"/>
    <property type="match status" value="1"/>
</dbReference>
<dbReference type="Gene3D" id="3.90.180.10">
    <property type="entry name" value="Medium-chain alcohol dehydrogenases, catalytic domain"/>
    <property type="match status" value="1"/>
</dbReference>
<feature type="domain" description="Enoyl reductase (ER)" evidence="4">
    <location>
        <begin position="7"/>
        <end position="315"/>
    </location>
</feature>
<reference evidence="5" key="1">
    <citation type="submission" date="2020-05" db="EMBL/GenBank/DDBJ databases">
        <authorList>
            <person name="Chiriac C."/>
            <person name="Salcher M."/>
            <person name="Ghai R."/>
            <person name="Kavagutti S V."/>
        </authorList>
    </citation>
    <scope>NUCLEOTIDE SEQUENCE</scope>
</reference>
<keyword evidence="2" id="KW-0862">Zinc</keyword>
<dbReference type="SUPFAM" id="SSF50129">
    <property type="entry name" value="GroES-like"/>
    <property type="match status" value="1"/>
</dbReference>
<dbReference type="GO" id="GO:0016491">
    <property type="term" value="F:oxidoreductase activity"/>
    <property type="evidence" value="ECO:0007669"/>
    <property type="project" value="UniProtKB-KW"/>
</dbReference>
<accession>A0A6J6TV41</accession>
<dbReference type="PANTHER" id="PTHR43401:SF2">
    <property type="entry name" value="L-THREONINE 3-DEHYDROGENASE"/>
    <property type="match status" value="1"/>
</dbReference>
<evidence type="ECO:0000313" key="5">
    <source>
        <dbReference type="EMBL" id="CAB4751471.1"/>
    </source>
</evidence>
<dbReference type="InterPro" id="IPR011032">
    <property type="entry name" value="GroES-like_sf"/>
</dbReference>
<keyword evidence="1" id="KW-0479">Metal-binding</keyword>
<dbReference type="Pfam" id="PF00107">
    <property type="entry name" value="ADH_zinc_N"/>
    <property type="match status" value="1"/>
</dbReference>
<dbReference type="InterPro" id="IPR020843">
    <property type="entry name" value="ER"/>
</dbReference>
<evidence type="ECO:0000256" key="3">
    <source>
        <dbReference type="ARBA" id="ARBA00023002"/>
    </source>
</evidence>
<keyword evidence="3" id="KW-0560">Oxidoreductase</keyword>
<dbReference type="InterPro" id="IPR036291">
    <property type="entry name" value="NAD(P)-bd_dom_sf"/>
</dbReference>
<evidence type="ECO:0000259" key="4">
    <source>
        <dbReference type="SMART" id="SM00829"/>
    </source>
</evidence>
<dbReference type="EMBL" id="CAEZZG010000004">
    <property type="protein sequence ID" value="CAB4751471.1"/>
    <property type="molecule type" value="Genomic_DNA"/>
</dbReference>
<evidence type="ECO:0000256" key="2">
    <source>
        <dbReference type="ARBA" id="ARBA00022833"/>
    </source>
</evidence>
<proteinExistence type="predicted"/>